<dbReference type="HOGENOM" id="CLU_2728469_0_0_6"/>
<name>E9CQ77_9GAMM</name>
<dbReference type="EMBL" id="GL636159">
    <property type="protein sequence ID" value="EFW11293.1"/>
    <property type="molecule type" value="Genomic_DNA"/>
</dbReference>
<dbReference type="Gene3D" id="3.80.30.10">
    <property type="entry name" value="pyruvate-formate lyase- activating enzyme"/>
    <property type="match status" value="1"/>
</dbReference>
<reference evidence="2" key="1">
    <citation type="journal article" date="2011" name="Genome Biol. Evol.">
        <title>Massive genomic decay in Serratia symbiotica, a recently evolved symbiont of aphids.</title>
        <authorList>
            <person name="Burke G.R."/>
            <person name="Moran N.A."/>
        </authorList>
    </citation>
    <scope>NUCLEOTIDE SEQUENCE [LARGE SCALE GENOMIC DNA]</scope>
    <source>
        <strain evidence="2">Tucson</strain>
    </source>
</reference>
<evidence type="ECO:0000313" key="1">
    <source>
        <dbReference type="EMBL" id="EFW11293.1"/>
    </source>
</evidence>
<keyword evidence="2" id="KW-1185">Reference proteome</keyword>
<proteinExistence type="predicted"/>
<keyword evidence="1" id="KW-0670">Pyruvate</keyword>
<dbReference type="GO" id="GO:0016829">
    <property type="term" value="F:lyase activity"/>
    <property type="evidence" value="ECO:0007669"/>
    <property type="project" value="UniProtKB-KW"/>
</dbReference>
<keyword evidence="1" id="KW-0456">Lyase</keyword>
<dbReference type="Proteomes" id="UP000013568">
    <property type="component" value="Unassembled WGS sequence"/>
</dbReference>
<gene>
    <name evidence="1" type="primary">pflA</name>
    <name evidence="1" type="ORF">SSYM_0035</name>
</gene>
<evidence type="ECO:0000313" key="2">
    <source>
        <dbReference type="Proteomes" id="UP000013568"/>
    </source>
</evidence>
<protein>
    <submittedName>
        <fullName evidence="1">Putative pyruvate formate lyase activating enzyme 1</fullName>
    </submittedName>
</protein>
<organism evidence="1 2">
    <name type="scientific">Serratia symbiotica str. Tucson</name>
    <dbReference type="NCBI Taxonomy" id="914128"/>
    <lineage>
        <taxon>Bacteria</taxon>
        <taxon>Pseudomonadati</taxon>
        <taxon>Pseudomonadota</taxon>
        <taxon>Gammaproteobacteria</taxon>
        <taxon>Enterobacterales</taxon>
        <taxon>Yersiniaceae</taxon>
        <taxon>Serratia</taxon>
        <taxon>Serratia symbiotica</taxon>
    </lineage>
</organism>
<accession>E9CQ77</accession>
<dbReference type="AlphaFoldDB" id="E9CQ77"/>
<feature type="non-terminal residue" evidence="1">
    <location>
        <position position="1"/>
    </location>
</feature>
<sequence>DDDKSAHMLGEFTQNMTNIEKIELLPYHQLGKQKWEVMGEKYTLDGVQPPKPDTMDNLKAILESYSHKVMY</sequence>